<evidence type="ECO:0000313" key="2">
    <source>
        <dbReference type="Proteomes" id="UP001597214"/>
    </source>
</evidence>
<dbReference type="EMBL" id="JBHUEM010000003">
    <property type="protein sequence ID" value="MFD1735380.1"/>
    <property type="molecule type" value="Genomic_DNA"/>
</dbReference>
<accession>A0ABW4LJH7</accession>
<gene>
    <name evidence="1" type="ORF">ACFSCX_02275</name>
</gene>
<organism evidence="1 2">
    <name type="scientific">Bacillus salitolerans</name>
    <dbReference type="NCBI Taxonomy" id="1437434"/>
    <lineage>
        <taxon>Bacteria</taxon>
        <taxon>Bacillati</taxon>
        <taxon>Bacillota</taxon>
        <taxon>Bacilli</taxon>
        <taxon>Bacillales</taxon>
        <taxon>Bacillaceae</taxon>
        <taxon>Bacillus</taxon>
    </lineage>
</organism>
<evidence type="ECO:0000313" key="1">
    <source>
        <dbReference type="EMBL" id="MFD1735380.1"/>
    </source>
</evidence>
<dbReference type="Proteomes" id="UP001597214">
    <property type="component" value="Unassembled WGS sequence"/>
</dbReference>
<name>A0ABW4LJH7_9BACI</name>
<keyword evidence="2" id="KW-1185">Reference proteome</keyword>
<reference evidence="2" key="1">
    <citation type="journal article" date="2019" name="Int. J. Syst. Evol. Microbiol.">
        <title>The Global Catalogue of Microorganisms (GCM) 10K type strain sequencing project: providing services to taxonomists for standard genome sequencing and annotation.</title>
        <authorList>
            <consortium name="The Broad Institute Genomics Platform"/>
            <consortium name="The Broad Institute Genome Sequencing Center for Infectious Disease"/>
            <person name="Wu L."/>
            <person name="Ma J."/>
        </authorList>
    </citation>
    <scope>NUCLEOTIDE SEQUENCE [LARGE SCALE GENOMIC DNA]</scope>
    <source>
        <strain evidence="2">CCUG 49339</strain>
    </source>
</reference>
<proteinExistence type="predicted"/>
<dbReference type="RefSeq" id="WP_377926481.1">
    <property type="nucleotide sequence ID" value="NZ_JBHUEM010000003.1"/>
</dbReference>
<protein>
    <submittedName>
        <fullName evidence="1">Epimerase</fullName>
    </submittedName>
</protein>
<sequence length="103" mass="11926">MHKVRDEAIEQWEMTIERKMRSEDCQRIFNLVAESGQTELINELIPQIVDTTLHHQLLTLEQENSIDISVSNDDKKVSLKALSDGLPGELYTEDGWILRFSNK</sequence>
<comment type="caution">
    <text evidence="1">The sequence shown here is derived from an EMBL/GenBank/DDBJ whole genome shotgun (WGS) entry which is preliminary data.</text>
</comment>